<dbReference type="AlphaFoldDB" id="A0A919UDL2"/>
<proteinExistence type="predicted"/>
<evidence type="ECO:0000313" key="1">
    <source>
        <dbReference type="EMBL" id="GIG51582.1"/>
    </source>
</evidence>
<protein>
    <submittedName>
        <fullName evidence="1">Uncharacterized protein</fullName>
    </submittedName>
</protein>
<dbReference type="RefSeq" id="WP_203853186.1">
    <property type="nucleotide sequence ID" value="NZ_BAAAVW010000035.1"/>
</dbReference>
<dbReference type="Proteomes" id="UP000660611">
    <property type="component" value="Unassembled WGS sequence"/>
</dbReference>
<accession>A0A919UDL2</accession>
<reference evidence="1" key="1">
    <citation type="submission" date="2021-01" db="EMBL/GenBank/DDBJ databases">
        <title>Whole genome shotgun sequence of Dactylosporangium siamense NBRC 106093.</title>
        <authorList>
            <person name="Komaki H."/>
            <person name="Tamura T."/>
        </authorList>
    </citation>
    <scope>NUCLEOTIDE SEQUENCE</scope>
    <source>
        <strain evidence="1">NBRC 106093</strain>
    </source>
</reference>
<name>A0A919UDL2_9ACTN</name>
<sequence>MRPYDHPEWCARGHRCGLGEHRAHPVVMQVDGVGKVLLTRVLGTNGRERMELTGSAYLTGKGPAARRQVDRTLRGFADVLSTEATLAGAAAAR</sequence>
<organism evidence="1 2">
    <name type="scientific">Dactylosporangium siamense</name>
    <dbReference type="NCBI Taxonomy" id="685454"/>
    <lineage>
        <taxon>Bacteria</taxon>
        <taxon>Bacillati</taxon>
        <taxon>Actinomycetota</taxon>
        <taxon>Actinomycetes</taxon>
        <taxon>Micromonosporales</taxon>
        <taxon>Micromonosporaceae</taxon>
        <taxon>Dactylosporangium</taxon>
    </lineage>
</organism>
<comment type="caution">
    <text evidence="1">The sequence shown here is derived from an EMBL/GenBank/DDBJ whole genome shotgun (WGS) entry which is preliminary data.</text>
</comment>
<evidence type="ECO:0000313" key="2">
    <source>
        <dbReference type="Proteomes" id="UP000660611"/>
    </source>
</evidence>
<keyword evidence="2" id="KW-1185">Reference proteome</keyword>
<gene>
    <name evidence="1" type="ORF">Dsi01nite_096230</name>
</gene>
<dbReference type="EMBL" id="BONQ01000156">
    <property type="protein sequence ID" value="GIG51582.1"/>
    <property type="molecule type" value="Genomic_DNA"/>
</dbReference>